<evidence type="ECO:0000313" key="3">
    <source>
        <dbReference type="Proteomes" id="UP000762676"/>
    </source>
</evidence>
<feature type="transmembrane region" description="Helical" evidence="1">
    <location>
        <begin position="47"/>
        <end position="67"/>
    </location>
</feature>
<keyword evidence="1" id="KW-1133">Transmembrane helix</keyword>
<dbReference type="PANTHER" id="PTHR11785:SF528">
    <property type="entry name" value="AMINO ACID TRANSPORTER PROTEIN JHI-21"/>
    <property type="match status" value="1"/>
</dbReference>
<dbReference type="EMBL" id="BMAT01007092">
    <property type="protein sequence ID" value="GFR57444.1"/>
    <property type="molecule type" value="Genomic_DNA"/>
</dbReference>
<feature type="transmembrane region" description="Helical" evidence="1">
    <location>
        <begin position="73"/>
        <end position="90"/>
    </location>
</feature>
<comment type="caution">
    <text evidence="2">The sequence shown here is derived from an EMBL/GenBank/DDBJ whole genome shotgun (WGS) entry which is preliminary data.</text>
</comment>
<accession>A0AAV4E9R6</accession>
<keyword evidence="3" id="KW-1185">Reference proteome</keyword>
<dbReference type="GO" id="GO:0015179">
    <property type="term" value="F:L-amino acid transmembrane transporter activity"/>
    <property type="evidence" value="ECO:0007669"/>
    <property type="project" value="TreeGrafter"/>
</dbReference>
<organism evidence="2 3">
    <name type="scientific">Elysia marginata</name>
    <dbReference type="NCBI Taxonomy" id="1093978"/>
    <lineage>
        <taxon>Eukaryota</taxon>
        <taxon>Metazoa</taxon>
        <taxon>Spiralia</taxon>
        <taxon>Lophotrochozoa</taxon>
        <taxon>Mollusca</taxon>
        <taxon>Gastropoda</taxon>
        <taxon>Heterobranchia</taxon>
        <taxon>Euthyneura</taxon>
        <taxon>Panpulmonata</taxon>
        <taxon>Sacoglossa</taxon>
        <taxon>Placobranchoidea</taxon>
        <taxon>Plakobranchidae</taxon>
        <taxon>Elysia</taxon>
    </lineage>
</organism>
<dbReference type="PANTHER" id="PTHR11785">
    <property type="entry name" value="AMINO ACID TRANSPORTER"/>
    <property type="match status" value="1"/>
</dbReference>
<dbReference type="AlphaFoldDB" id="A0AAV4E9R6"/>
<dbReference type="InterPro" id="IPR050598">
    <property type="entry name" value="AminoAcid_Transporter"/>
</dbReference>
<evidence type="ECO:0000313" key="2">
    <source>
        <dbReference type="EMBL" id="GFR57444.1"/>
    </source>
</evidence>
<gene>
    <name evidence="2" type="ORF">ElyMa_003456800</name>
</gene>
<sequence length="133" mass="14845">MQTFGNIFFLIEMTGFSLSIVLIMTFAGQVLLRWTEPNLPRPIKMPVALPAFLIVMNFAIMCITVYMKPRESSFAIVVIACAIPVYLLGIKWNKPESIQRSLDNFTKSLQKLLLVTVQDPGSVADDDSDTLSS</sequence>
<reference evidence="2 3" key="1">
    <citation type="journal article" date="2021" name="Elife">
        <title>Chloroplast acquisition without the gene transfer in kleptoplastic sea slugs, Plakobranchus ocellatus.</title>
        <authorList>
            <person name="Maeda T."/>
            <person name="Takahashi S."/>
            <person name="Yoshida T."/>
            <person name="Shimamura S."/>
            <person name="Takaki Y."/>
            <person name="Nagai Y."/>
            <person name="Toyoda A."/>
            <person name="Suzuki Y."/>
            <person name="Arimoto A."/>
            <person name="Ishii H."/>
            <person name="Satoh N."/>
            <person name="Nishiyama T."/>
            <person name="Hasebe M."/>
            <person name="Maruyama T."/>
            <person name="Minagawa J."/>
            <person name="Obokata J."/>
            <person name="Shigenobu S."/>
        </authorList>
    </citation>
    <scope>NUCLEOTIDE SEQUENCE [LARGE SCALE GENOMIC DNA]</scope>
</reference>
<keyword evidence="1" id="KW-0472">Membrane</keyword>
<proteinExistence type="predicted"/>
<dbReference type="Proteomes" id="UP000762676">
    <property type="component" value="Unassembled WGS sequence"/>
</dbReference>
<evidence type="ECO:0000256" key="1">
    <source>
        <dbReference type="SAM" id="Phobius"/>
    </source>
</evidence>
<protein>
    <submittedName>
        <fullName evidence="2">Large neutral amino acids transporter small subunit 2</fullName>
    </submittedName>
</protein>
<keyword evidence="1" id="KW-0812">Transmembrane</keyword>
<dbReference type="Gene3D" id="1.20.1740.10">
    <property type="entry name" value="Amino acid/polyamine transporter I"/>
    <property type="match status" value="1"/>
</dbReference>
<feature type="transmembrane region" description="Helical" evidence="1">
    <location>
        <begin position="6"/>
        <end position="27"/>
    </location>
</feature>
<name>A0AAV4E9R6_9GAST</name>